<organism evidence="2 3">
    <name type="scientific">Agrocybe pediades</name>
    <dbReference type="NCBI Taxonomy" id="84607"/>
    <lineage>
        <taxon>Eukaryota</taxon>
        <taxon>Fungi</taxon>
        <taxon>Dikarya</taxon>
        <taxon>Basidiomycota</taxon>
        <taxon>Agaricomycotina</taxon>
        <taxon>Agaricomycetes</taxon>
        <taxon>Agaricomycetidae</taxon>
        <taxon>Agaricales</taxon>
        <taxon>Agaricineae</taxon>
        <taxon>Strophariaceae</taxon>
        <taxon>Agrocybe</taxon>
    </lineage>
</organism>
<evidence type="ECO:0000256" key="1">
    <source>
        <dbReference type="SAM" id="MobiDB-lite"/>
    </source>
</evidence>
<feature type="region of interest" description="Disordered" evidence="1">
    <location>
        <begin position="1"/>
        <end position="41"/>
    </location>
</feature>
<sequence length="345" mass="39321">MEPCSEPAVPVNAGSSAGPETSELKRKVEEEASPEMPPQKVQREFKRHEVHWIPEGNVLIDIGGVRFKLVRSRLASQSVWFKYFFDAQENGIPDDPPEDFDTDEVQKVLANSQYSDGLPLLFLDQDDDFPSHEEFAALLTAMDNAITYIFEWPPFPVLGKIFRAAKFYRCGSYETQVKRAILDLYPDDPRRVEEHNKSFLVEAAKLAYKYPDDLNAILPSVFYQLTRVTYDGNREEAVESLTKDSLVLLLILEKQLATHWGDIIEGLLVKCPSPRGKCADHHQDIIVAATQLRKSKLFDPIVAINNLLQKKDESWKLLCSPCNKAMMDNLNTMRTYIWADVKAQI</sequence>
<proteinExistence type="predicted"/>
<evidence type="ECO:0000313" key="2">
    <source>
        <dbReference type="EMBL" id="KAF4612990.1"/>
    </source>
</evidence>
<keyword evidence="3" id="KW-1185">Reference proteome</keyword>
<protein>
    <recommendedName>
        <fullName evidence="4">BTB domain-containing protein</fullName>
    </recommendedName>
</protein>
<comment type="caution">
    <text evidence="2">The sequence shown here is derived from an EMBL/GenBank/DDBJ whole genome shotgun (WGS) entry which is preliminary data.</text>
</comment>
<gene>
    <name evidence="2" type="ORF">D9613_010761</name>
</gene>
<accession>A0A8H4VM06</accession>
<reference evidence="2 3" key="1">
    <citation type="submission" date="2019-12" db="EMBL/GenBank/DDBJ databases">
        <authorList>
            <person name="Floudas D."/>
            <person name="Bentzer J."/>
            <person name="Ahren D."/>
            <person name="Johansson T."/>
            <person name="Persson P."/>
            <person name="Tunlid A."/>
        </authorList>
    </citation>
    <scope>NUCLEOTIDE SEQUENCE [LARGE SCALE GENOMIC DNA]</scope>
    <source>
        <strain evidence="2 3">CBS 102.39</strain>
    </source>
</reference>
<evidence type="ECO:0000313" key="3">
    <source>
        <dbReference type="Proteomes" id="UP000521872"/>
    </source>
</evidence>
<dbReference type="AlphaFoldDB" id="A0A8H4VM06"/>
<dbReference type="EMBL" id="JAACJL010000046">
    <property type="protein sequence ID" value="KAF4612990.1"/>
    <property type="molecule type" value="Genomic_DNA"/>
</dbReference>
<name>A0A8H4VM06_9AGAR</name>
<evidence type="ECO:0008006" key="4">
    <source>
        <dbReference type="Google" id="ProtNLM"/>
    </source>
</evidence>
<dbReference type="Proteomes" id="UP000521872">
    <property type="component" value="Unassembled WGS sequence"/>
</dbReference>